<gene>
    <name evidence="3" type="ORF">CH364_02400</name>
</gene>
<dbReference type="EMBL" id="NPDX01000001">
    <property type="protein sequence ID" value="PJZ85138.1"/>
    <property type="molecule type" value="Genomic_DNA"/>
</dbReference>
<evidence type="ECO:0000313" key="3">
    <source>
        <dbReference type="EMBL" id="PJZ85138.1"/>
    </source>
</evidence>
<keyword evidence="1" id="KW-0732">Signal</keyword>
<dbReference type="InterPro" id="IPR016047">
    <property type="entry name" value="M23ase_b-sheet_dom"/>
</dbReference>
<dbReference type="PANTHER" id="PTHR21666">
    <property type="entry name" value="PEPTIDASE-RELATED"/>
    <property type="match status" value="1"/>
</dbReference>
<dbReference type="PANTHER" id="PTHR21666:SF270">
    <property type="entry name" value="MUREIN HYDROLASE ACTIVATOR ENVC"/>
    <property type="match status" value="1"/>
</dbReference>
<evidence type="ECO:0000256" key="1">
    <source>
        <dbReference type="SAM" id="SignalP"/>
    </source>
</evidence>
<name>A0A2N0ALE7_9LEPT</name>
<accession>A0A2N0ALE7</accession>
<dbReference type="Gene3D" id="2.70.70.10">
    <property type="entry name" value="Glucose Permease (Domain IIA)"/>
    <property type="match status" value="1"/>
</dbReference>
<dbReference type="InterPro" id="IPR050570">
    <property type="entry name" value="Cell_wall_metabolism_enzyme"/>
</dbReference>
<organism evidence="3 4">
    <name type="scientific">Leptospira harrisiae</name>
    <dbReference type="NCBI Taxonomy" id="2023189"/>
    <lineage>
        <taxon>Bacteria</taxon>
        <taxon>Pseudomonadati</taxon>
        <taxon>Spirochaetota</taxon>
        <taxon>Spirochaetia</taxon>
        <taxon>Leptospirales</taxon>
        <taxon>Leptospiraceae</taxon>
        <taxon>Leptospira</taxon>
    </lineage>
</organism>
<dbReference type="OrthoDB" id="9809488at2"/>
<protein>
    <submittedName>
        <fullName evidence="3">Peptidase</fullName>
    </submittedName>
</protein>
<feature type="signal peptide" evidence="1">
    <location>
        <begin position="1"/>
        <end position="21"/>
    </location>
</feature>
<dbReference type="Proteomes" id="UP000232145">
    <property type="component" value="Unassembled WGS sequence"/>
</dbReference>
<dbReference type="AlphaFoldDB" id="A0A2N0ALE7"/>
<evidence type="ECO:0000313" key="4">
    <source>
        <dbReference type="Proteomes" id="UP000232145"/>
    </source>
</evidence>
<feature type="domain" description="M23ase beta-sheet core" evidence="2">
    <location>
        <begin position="154"/>
        <end position="254"/>
    </location>
</feature>
<dbReference type="InterPro" id="IPR011055">
    <property type="entry name" value="Dup_hybrid_motif"/>
</dbReference>
<proteinExistence type="predicted"/>
<dbReference type="GO" id="GO:0004222">
    <property type="term" value="F:metalloendopeptidase activity"/>
    <property type="evidence" value="ECO:0007669"/>
    <property type="project" value="TreeGrafter"/>
</dbReference>
<dbReference type="RefSeq" id="WP_100742022.1">
    <property type="nucleotide sequence ID" value="NZ_NPDW01000001.1"/>
</dbReference>
<evidence type="ECO:0000259" key="2">
    <source>
        <dbReference type="Pfam" id="PF01551"/>
    </source>
</evidence>
<sequence length="402" mass="46132">MKNCFLVFILFISFLSFDLVAEPTDTDNCISEYVCFIVKDFENGFDLYIKNRNPEIYPVNSVMVNVTVKNFKPTHTFPQYLVLKGSESVFVSKFVLEDNTKPTFTSFAVHVMFGDRESIHDDSVTYLLPFPVGIRSRVAQAYNGEFSHIGNLKYSVDFILPVGTPILAARKGQVVAVVSKFSEGGVRKDLLTKANYIIILHDDGTLGNYAHLMKDGVLVKVGNFVEAGQMIGYSGNTGFTQGPHLHFEVHKPTRQLEVTTIPTVFKTQNSERETLSQFYLYWHPKPGEEPLRGDILDEDIRLCKFNVRGEKIRCGESSFRLGENYAIQFEFAKPKNQEIEINITKDNNSVEPFYHKWKTQNYLDSDSRFFLIPKNKEFIGRWKMRVRINGEEKKILFFEVNA</sequence>
<reference evidence="3 4" key="1">
    <citation type="submission" date="2017-07" db="EMBL/GenBank/DDBJ databases">
        <title>Leptospira spp. isolated from tropical soils.</title>
        <authorList>
            <person name="Thibeaux R."/>
            <person name="Iraola G."/>
            <person name="Ferres I."/>
            <person name="Bierque E."/>
            <person name="Girault D."/>
            <person name="Soupe-Gilbert M.-E."/>
            <person name="Picardeau M."/>
            <person name="Goarant C."/>
        </authorList>
    </citation>
    <scope>NUCLEOTIDE SEQUENCE [LARGE SCALE GENOMIC DNA]</scope>
    <source>
        <strain evidence="3 4">FH2-B-A1</strain>
    </source>
</reference>
<comment type="caution">
    <text evidence="3">The sequence shown here is derived from an EMBL/GenBank/DDBJ whole genome shotgun (WGS) entry which is preliminary data.</text>
</comment>
<dbReference type="CDD" id="cd12797">
    <property type="entry name" value="M23_peptidase"/>
    <property type="match status" value="1"/>
</dbReference>
<feature type="chain" id="PRO_5014598904" evidence="1">
    <location>
        <begin position="22"/>
        <end position="402"/>
    </location>
</feature>
<dbReference type="Pfam" id="PF01551">
    <property type="entry name" value="Peptidase_M23"/>
    <property type="match status" value="1"/>
</dbReference>
<dbReference type="SUPFAM" id="SSF51261">
    <property type="entry name" value="Duplicated hybrid motif"/>
    <property type="match status" value="1"/>
</dbReference>
<keyword evidence="4" id="KW-1185">Reference proteome</keyword>